<dbReference type="GO" id="GO:1904047">
    <property type="term" value="F:S-adenosyl-L-methionine binding"/>
    <property type="evidence" value="ECO:0007669"/>
    <property type="project" value="TreeGrafter"/>
</dbReference>
<dbReference type="PANTHER" id="PTHR30481">
    <property type="entry name" value="DNA ADENINE METHYLASE"/>
    <property type="match status" value="1"/>
</dbReference>
<dbReference type="InterPro" id="IPR015422">
    <property type="entry name" value="PyrdxlP-dep_Trfase_small"/>
</dbReference>
<dbReference type="GO" id="GO:0009007">
    <property type="term" value="F:site-specific DNA-methyltransferase (adenine-specific) activity"/>
    <property type="evidence" value="ECO:0007669"/>
    <property type="project" value="UniProtKB-EC"/>
</dbReference>
<keyword evidence="2 4" id="KW-0808">Transferase</keyword>
<comment type="caution">
    <text evidence="4">The sequence shown here is derived from an EMBL/GenBank/DDBJ whole genome shotgun (WGS) entry which is preliminary data.</text>
</comment>
<dbReference type="Proteomes" id="UP000070377">
    <property type="component" value="Unassembled WGS sequence"/>
</dbReference>
<dbReference type="AlphaFoldDB" id="A0A139N0E5"/>
<dbReference type="GO" id="GO:0009307">
    <property type="term" value="P:DNA restriction-modification system"/>
    <property type="evidence" value="ECO:0007669"/>
    <property type="project" value="InterPro"/>
</dbReference>
<dbReference type="Gene3D" id="3.90.1150.10">
    <property type="entry name" value="Aspartate Aminotransferase, domain 1"/>
    <property type="match status" value="1"/>
</dbReference>
<dbReference type="PRINTS" id="PR00505">
    <property type="entry name" value="D12N6MTFRASE"/>
</dbReference>
<evidence type="ECO:0000313" key="5">
    <source>
        <dbReference type="Proteomes" id="UP000070377"/>
    </source>
</evidence>
<dbReference type="STRING" id="45634.SCRDD08_01401"/>
<dbReference type="InterPro" id="IPR012327">
    <property type="entry name" value="MeTrfase_D12"/>
</dbReference>
<proteinExistence type="predicted"/>
<dbReference type="GO" id="GO:0043565">
    <property type="term" value="F:sequence-specific DNA binding"/>
    <property type="evidence" value="ECO:0007669"/>
    <property type="project" value="TreeGrafter"/>
</dbReference>
<dbReference type="PATRIC" id="fig|45634.12.peg.1464"/>
<gene>
    <name evidence="4" type="ORF">SCRDD08_01401</name>
</gene>
<protein>
    <submittedName>
        <fullName evidence="4">DNA adenine methylase</fullName>
        <ecNumber evidence="4">2.1.1.72</ecNumber>
    </submittedName>
</protein>
<organism evidence="4 5">
    <name type="scientific">Streptococcus cristatus</name>
    <dbReference type="NCBI Taxonomy" id="45634"/>
    <lineage>
        <taxon>Bacteria</taxon>
        <taxon>Bacillati</taxon>
        <taxon>Bacillota</taxon>
        <taxon>Bacilli</taxon>
        <taxon>Lactobacillales</taxon>
        <taxon>Streptococcaceae</taxon>
        <taxon>Streptococcus</taxon>
    </lineage>
</organism>
<reference evidence="4 5" key="1">
    <citation type="submission" date="2016-01" db="EMBL/GenBank/DDBJ databases">
        <title>Highly variable Streptococcus oralis are common among viridans streptococci isolated from primates.</title>
        <authorList>
            <person name="Denapaite D."/>
            <person name="Rieger M."/>
            <person name="Koendgen S."/>
            <person name="Brueckner R."/>
            <person name="Ochigava I."/>
            <person name="Kappeler P."/>
            <person name="Maetz-Rensing K."/>
            <person name="Leendertz F."/>
            <person name="Hakenbeck R."/>
        </authorList>
    </citation>
    <scope>NUCLEOTIDE SEQUENCE [LARGE SCALE GENOMIC DNA]</scope>
    <source>
        <strain evidence="4 5">DD08</strain>
    </source>
</reference>
<sequence length="202" mass="23628">MDANLKPILKYRGGKSKEIKYFEKLIPKFNRYVEPFMGGGGVYFYLEPENALLNDINKRLINFYQGIQKDYQIIRKELAFLGKEYARISLQKIPDNQISTYKDLCIVVHARSFGLDRDTVVQSLNREGIPTRNYFSPPIHKMDCYSEYNDLVLENTENISKNIICLPMHPFLTYADIEMIVNILRNIHINAEEIKKRVIQDA</sequence>
<accession>A0A139N0E5</accession>
<evidence type="ECO:0000313" key="4">
    <source>
        <dbReference type="EMBL" id="KXT69423.1"/>
    </source>
</evidence>
<name>A0A139N0E5_STRCR</name>
<dbReference type="GO" id="GO:0032259">
    <property type="term" value="P:methylation"/>
    <property type="evidence" value="ECO:0007669"/>
    <property type="project" value="UniProtKB-KW"/>
</dbReference>
<dbReference type="PANTHER" id="PTHR30481:SF3">
    <property type="entry name" value="DNA ADENINE METHYLASE"/>
    <property type="match status" value="1"/>
</dbReference>
<evidence type="ECO:0000256" key="1">
    <source>
        <dbReference type="ARBA" id="ARBA00022603"/>
    </source>
</evidence>
<keyword evidence="3" id="KW-0949">S-adenosyl-L-methionine</keyword>
<dbReference type="EMBL" id="LQRD01000051">
    <property type="protein sequence ID" value="KXT69423.1"/>
    <property type="molecule type" value="Genomic_DNA"/>
</dbReference>
<keyword evidence="1 4" id="KW-0489">Methyltransferase</keyword>
<evidence type="ECO:0000256" key="2">
    <source>
        <dbReference type="ARBA" id="ARBA00022679"/>
    </source>
</evidence>
<dbReference type="SUPFAM" id="SSF53335">
    <property type="entry name" value="S-adenosyl-L-methionine-dependent methyltransferases"/>
    <property type="match status" value="1"/>
</dbReference>
<dbReference type="EC" id="2.1.1.72" evidence="4"/>
<dbReference type="InterPro" id="IPR029063">
    <property type="entry name" value="SAM-dependent_MTases_sf"/>
</dbReference>
<dbReference type="Pfam" id="PF02086">
    <property type="entry name" value="MethyltransfD12"/>
    <property type="match status" value="1"/>
</dbReference>
<evidence type="ECO:0000256" key="3">
    <source>
        <dbReference type="ARBA" id="ARBA00022691"/>
    </source>
</evidence>
<dbReference type="GO" id="GO:0006298">
    <property type="term" value="P:mismatch repair"/>
    <property type="evidence" value="ECO:0007669"/>
    <property type="project" value="TreeGrafter"/>
</dbReference>